<protein>
    <submittedName>
        <fullName evidence="2">Uncharacterized protein</fullName>
    </submittedName>
</protein>
<dbReference type="Proteomes" id="UP000298030">
    <property type="component" value="Unassembled WGS sequence"/>
</dbReference>
<feature type="compositionally biased region" description="Basic and acidic residues" evidence="1">
    <location>
        <begin position="8"/>
        <end position="19"/>
    </location>
</feature>
<organism evidence="2 3">
    <name type="scientific">Coprinellus micaceus</name>
    <name type="common">Glistening ink-cap mushroom</name>
    <name type="synonym">Coprinus micaceus</name>
    <dbReference type="NCBI Taxonomy" id="71717"/>
    <lineage>
        <taxon>Eukaryota</taxon>
        <taxon>Fungi</taxon>
        <taxon>Dikarya</taxon>
        <taxon>Basidiomycota</taxon>
        <taxon>Agaricomycotina</taxon>
        <taxon>Agaricomycetes</taxon>
        <taxon>Agaricomycetidae</taxon>
        <taxon>Agaricales</taxon>
        <taxon>Agaricineae</taxon>
        <taxon>Psathyrellaceae</taxon>
        <taxon>Coprinellus</taxon>
    </lineage>
</organism>
<dbReference type="EMBL" id="QPFP01000102">
    <property type="protein sequence ID" value="TEB21783.1"/>
    <property type="molecule type" value="Genomic_DNA"/>
</dbReference>
<comment type="caution">
    <text evidence="2">The sequence shown here is derived from an EMBL/GenBank/DDBJ whole genome shotgun (WGS) entry which is preliminary data.</text>
</comment>
<dbReference type="AlphaFoldDB" id="A0A4Y7SIV5"/>
<feature type="region of interest" description="Disordered" evidence="1">
    <location>
        <begin position="1"/>
        <end position="31"/>
    </location>
</feature>
<name>A0A4Y7SIV5_COPMI</name>
<sequence>MLSPPIDHFVEKRKVEGPGKPKSQGGDMGKEGLKCIRPEIHPQGILKHWPMYPCGLSTESPATPGCTEMNGRHSPEMLAGVQTCNLPEEYFKEEPIHQREWQALSRVVTHLQVGWGWLLKENKMAATCWAQPLCLAEILPCQPGSVWQVTMYLWVQVTAGRLKGCGTGTWARH</sequence>
<evidence type="ECO:0000313" key="3">
    <source>
        <dbReference type="Proteomes" id="UP000298030"/>
    </source>
</evidence>
<keyword evidence="3" id="KW-1185">Reference proteome</keyword>
<proteinExistence type="predicted"/>
<reference evidence="2 3" key="1">
    <citation type="journal article" date="2019" name="Nat. Ecol. Evol.">
        <title>Megaphylogeny resolves global patterns of mushroom evolution.</title>
        <authorList>
            <person name="Varga T."/>
            <person name="Krizsan K."/>
            <person name="Foldi C."/>
            <person name="Dima B."/>
            <person name="Sanchez-Garcia M."/>
            <person name="Sanchez-Ramirez S."/>
            <person name="Szollosi G.J."/>
            <person name="Szarkandi J.G."/>
            <person name="Papp V."/>
            <person name="Albert L."/>
            <person name="Andreopoulos W."/>
            <person name="Angelini C."/>
            <person name="Antonin V."/>
            <person name="Barry K.W."/>
            <person name="Bougher N.L."/>
            <person name="Buchanan P."/>
            <person name="Buyck B."/>
            <person name="Bense V."/>
            <person name="Catcheside P."/>
            <person name="Chovatia M."/>
            <person name="Cooper J."/>
            <person name="Damon W."/>
            <person name="Desjardin D."/>
            <person name="Finy P."/>
            <person name="Geml J."/>
            <person name="Haridas S."/>
            <person name="Hughes K."/>
            <person name="Justo A."/>
            <person name="Karasinski D."/>
            <person name="Kautmanova I."/>
            <person name="Kiss B."/>
            <person name="Kocsube S."/>
            <person name="Kotiranta H."/>
            <person name="LaButti K.M."/>
            <person name="Lechner B.E."/>
            <person name="Liimatainen K."/>
            <person name="Lipzen A."/>
            <person name="Lukacs Z."/>
            <person name="Mihaltcheva S."/>
            <person name="Morgado L.N."/>
            <person name="Niskanen T."/>
            <person name="Noordeloos M.E."/>
            <person name="Ohm R.A."/>
            <person name="Ortiz-Santana B."/>
            <person name="Ovrebo C."/>
            <person name="Racz N."/>
            <person name="Riley R."/>
            <person name="Savchenko A."/>
            <person name="Shiryaev A."/>
            <person name="Soop K."/>
            <person name="Spirin V."/>
            <person name="Szebenyi C."/>
            <person name="Tomsovsky M."/>
            <person name="Tulloss R.E."/>
            <person name="Uehling J."/>
            <person name="Grigoriev I.V."/>
            <person name="Vagvolgyi C."/>
            <person name="Papp T."/>
            <person name="Martin F.M."/>
            <person name="Miettinen O."/>
            <person name="Hibbett D.S."/>
            <person name="Nagy L.G."/>
        </authorList>
    </citation>
    <scope>NUCLEOTIDE SEQUENCE [LARGE SCALE GENOMIC DNA]</scope>
    <source>
        <strain evidence="2 3">FP101781</strain>
    </source>
</reference>
<accession>A0A4Y7SIV5</accession>
<evidence type="ECO:0000256" key="1">
    <source>
        <dbReference type="SAM" id="MobiDB-lite"/>
    </source>
</evidence>
<evidence type="ECO:0000313" key="2">
    <source>
        <dbReference type="EMBL" id="TEB21783.1"/>
    </source>
</evidence>
<gene>
    <name evidence="2" type="ORF">FA13DRAFT_1716537</name>
</gene>